<proteinExistence type="predicted"/>
<evidence type="ECO:0000313" key="8">
    <source>
        <dbReference type="Proteomes" id="UP000061382"/>
    </source>
</evidence>
<feature type="transmembrane region" description="Helical" evidence="5">
    <location>
        <begin position="12"/>
        <end position="33"/>
    </location>
</feature>
<evidence type="ECO:0000256" key="2">
    <source>
        <dbReference type="ARBA" id="ARBA00022692"/>
    </source>
</evidence>
<dbReference type="InterPro" id="IPR007016">
    <property type="entry name" value="O-antigen_ligase-rel_domated"/>
</dbReference>
<feature type="transmembrane region" description="Helical" evidence="5">
    <location>
        <begin position="261"/>
        <end position="278"/>
    </location>
</feature>
<dbReference type="GO" id="GO:0016020">
    <property type="term" value="C:membrane"/>
    <property type="evidence" value="ECO:0007669"/>
    <property type="project" value="UniProtKB-SubCell"/>
</dbReference>
<dbReference type="Pfam" id="PF04932">
    <property type="entry name" value="Wzy_C"/>
    <property type="match status" value="1"/>
</dbReference>
<dbReference type="PATRIC" id="fig|512763.3.peg.3689"/>
<feature type="transmembrane region" description="Helical" evidence="5">
    <location>
        <begin position="213"/>
        <end position="229"/>
    </location>
</feature>
<dbReference type="PANTHER" id="PTHR37422:SF13">
    <property type="entry name" value="LIPOPOLYSACCHARIDE BIOSYNTHESIS PROTEIN PA4999-RELATED"/>
    <property type="match status" value="1"/>
</dbReference>
<evidence type="ECO:0000256" key="5">
    <source>
        <dbReference type="SAM" id="Phobius"/>
    </source>
</evidence>
<feature type="transmembrane region" description="Helical" evidence="5">
    <location>
        <begin position="136"/>
        <end position="158"/>
    </location>
</feature>
<feature type="transmembrane region" description="Helical" evidence="5">
    <location>
        <begin position="379"/>
        <end position="403"/>
    </location>
</feature>
<evidence type="ECO:0000256" key="4">
    <source>
        <dbReference type="ARBA" id="ARBA00023136"/>
    </source>
</evidence>
<keyword evidence="4 5" id="KW-0472">Membrane</keyword>
<dbReference type="AlphaFoldDB" id="A0A0N7HWV7"/>
<feature type="transmembrane region" description="Helical" evidence="5">
    <location>
        <begin position="74"/>
        <end position="95"/>
    </location>
</feature>
<name>A0A0N7HWV7_9BACT</name>
<feature type="transmembrane region" description="Helical" evidence="5">
    <location>
        <begin position="349"/>
        <end position="367"/>
    </location>
</feature>
<feature type="domain" description="O-antigen ligase-related" evidence="6">
    <location>
        <begin position="218"/>
        <end position="356"/>
    </location>
</feature>
<feature type="transmembrane region" description="Helical" evidence="5">
    <location>
        <begin position="178"/>
        <end position="201"/>
    </location>
</feature>
<dbReference type="PANTHER" id="PTHR37422">
    <property type="entry name" value="TEICHURONIC ACID BIOSYNTHESIS PROTEIN TUAE"/>
    <property type="match status" value="1"/>
</dbReference>
<dbReference type="Proteomes" id="UP000061382">
    <property type="component" value="Chromosome"/>
</dbReference>
<reference evidence="7 8" key="1">
    <citation type="submission" date="2015-08" db="EMBL/GenBank/DDBJ databases">
        <title>Complete genome sequence of Rufibacter tibetensis strain 1351t, a radiation-resistant bacterium from tibet plateau.</title>
        <authorList>
            <person name="Dai J."/>
        </authorList>
    </citation>
    <scope>NUCLEOTIDE SEQUENCE [LARGE SCALE GENOMIC DNA]</scope>
    <source>
        <strain evidence="7 8">1351</strain>
    </source>
</reference>
<dbReference type="InterPro" id="IPR051533">
    <property type="entry name" value="WaaL-like"/>
</dbReference>
<sequence length="436" mass="50063">MKPTLNPRISISYTLLLALITVLLLSGFITNFLSFTSLGLGTIIVDLLIGLLLTYTVLTLLFRYFSRIKVNREYLFFAAFWFLLLLFTLGKIMLIDENPIRERILGLRNNLLYCLPILYVPLLIQSEKHVQKSVRVLLGLGLALCLYAMFQFFFASNLPLSFLVLRGEGAFRFYDQEITRPTALVGNTIIFSSFTLLLFCLYFSNYLIHKKRLYLLIVGIVLTTNIMTFTRATLAGIFLSGGVILILNYGRFTLLYTLKLLFAFIILLSSILFLGYLYKDSFLVKRITSREASTIHSDQGHFSMIENSISYLKEHYLVGSGIGSQGPSSNPETVIITDGYWFQLFLENGLLLGFFYVTFYFLCFYYVLQAYFKSKNDHLRYLCLAFIGISVYFYAASFFNSAFIGRINFILYWILFGLIMAQRLILKKNDNAALSH</sequence>
<comment type="subcellular location">
    <subcellularLocation>
        <location evidence="1">Membrane</location>
        <topology evidence="1">Multi-pass membrane protein</topology>
    </subcellularLocation>
</comment>
<feature type="transmembrane region" description="Helical" evidence="5">
    <location>
        <begin position="39"/>
        <end position="62"/>
    </location>
</feature>
<organism evidence="7 8">
    <name type="scientific">Rufibacter tibetensis</name>
    <dbReference type="NCBI Taxonomy" id="512763"/>
    <lineage>
        <taxon>Bacteria</taxon>
        <taxon>Pseudomonadati</taxon>
        <taxon>Bacteroidota</taxon>
        <taxon>Cytophagia</taxon>
        <taxon>Cytophagales</taxon>
        <taxon>Hymenobacteraceae</taxon>
        <taxon>Rufibacter</taxon>
    </lineage>
</organism>
<accession>A0A0N7HWV7</accession>
<evidence type="ECO:0000259" key="6">
    <source>
        <dbReference type="Pfam" id="PF04932"/>
    </source>
</evidence>
<evidence type="ECO:0000256" key="1">
    <source>
        <dbReference type="ARBA" id="ARBA00004141"/>
    </source>
</evidence>
<protein>
    <recommendedName>
        <fullName evidence="6">O-antigen ligase-related domain-containing protein</fullName>
    </recommendedName>
</protein>
<feature type="transmembrane region" description="Helical" evidence="5">
    <location>
        <begin position="107"/>
        <end position="124"/>
    </location>
</feature>
<dbReference type="KEGG" id="rti:DC20_16765"/>
<evidence type="ECO:0000313" key="7">
    <source>
        <dbReference type="EMBL" id="ALJ00321.1"/>
    </source>
</evidence>
<keyword evidence="2 5" id="KW-0812">Transmembrane</keyword>
<keyword evidence="3 5" id="KW-1133">Transmembrane helix</keyword>
<feature type="transmembrane region" description="Helical" evidence="5">
    <location>
        <begin position="409"/>
        <end position="426"/>
    </location>
</feature>
<dbReference type="RefSeq" id="WP_062544883.1">
    <property type="nucleotide sequence ID" value="NZ_CP012643.1"/>
</dbReference>
<keyword evidence="8" id="KW-1185">Reference proteome</keyword>
<evidence type="ECO:0000256" key="3">
    <source>
        <dbReference type="ARBA" id="ARBA00022989"/>
    </source>
</evidence>
<dbReference type="EMBL" id="CP012643">
    <property type="protein sequence ID" value="ALJ00321.1"/>
    <property type="molecule type" value="Genomic_DNA"/>
</dbReference>
<dbReference type="STRING" id="512763.DC20_16765"/>
<gene>
    <name evidence="7" type="ORF">DC20_16765</name>
</gene>